<keyword evidence="6" id="KW-1133">Transmembrane helix</keyword>
<comment type="similarity">
    <text evidence="3">Belongs to the TMEM11 family.</text>
</comment>
<comment type="subcellular location">
    <subcellularLocation>
        <location evidence="2">Mitochondrion inner membrane</location>
        <topology evidence="2">Multi-pass membrane protein</topology>
    </subcellularLocation>
</comment>
<evidence type="ECO:0000256" key="7">
    <source>
        <dbReference type="ARBA" id="ARBA00023128"/>
    </source>
</evidence>
<evidence type="ECO:0000256" key="2">
    <source>
        <dbReference type="ARBA" id="ARBA00004448"/>
    </source>
</evidence>
<sequence>MTTNNFSQDIIGFKGTGQHHRERRVQTHLLLAELLEENVRLLVMRKSDTQLAFRYLEIGIERSIYFQCLCTGLYTASWQFDHCVKYQRDPSKLAKLPVLGALTQLSPVVPVRKDDSGLKILHCTVSLNCSCSVYLQILSNHKIIGFIGV</sequence>
<protein>
    <submittedName>
        <fullName evidence="9">Uncharacterized protein</fullName>
    </submittedName>
</protein>
<evidence type="ECO:0000256" key="3">
    <source>
        <dbReference type="ARBA" id="ARBA00006060"/>
    </source>
</evidence>
<evidence type="ECO:0000313" key="10">
    <source>
        <dbReference type="Proteomes" id="UP001162164"/>
    </source>
</evidence>
<keyword evidence="8" id="KW-0472">Membrane</keyword>
<keyword evidence="4" id="KW-0812">Transmembrane</keyword>
<dbReference type="PANTHER" id="PTHR15099">
    <property type="entry name" value="PROTEIN PM1"/>
    <property type="match status" value="1"/>
</dbReference>
<accession>A0ABQ9IZ41</accession>
<comment type="function">
    <text evidence="1">Plays a role in mitochondrial morphogenesis.</text>
</comment>
<evidence type="ECO:0000256" key="5">
    <source>
        <dbReference type="ARBA" id="ARBA00022792"/>
    </source>
</evidence>
<name>A0ABQ9IZ41_9CUCU</name>
<dbReference type="EMBL" id="JAPWTJ010001818">
    <property type="protein sequence ID" value="KAJ8969358.1"/>
    <property type="molecule type" value="Genomic_DNA"/>
</dbReference>
<evidence type="ECO:0000256" key="6">
    <source>
        <dbReference type="ARBA" id="ARBA00022989"/>
    </source>
</evidence>
<evidence type="ECO:0000256" key="1">
    <source>
        <dbReference type="ARBA" id="ARBA00002812"/>
    </source>
</evidence>
<keyword evidence="7" id="KW-0496">Mitochondrion</keyword>
<dbReference type="Pfam" id="PF14972">
    <property type="entry name" value="Mito_morph_reg"/>
    <property type="match status" value="1"/>
</dbReference>
<dbReference type="Proteomes" id="UP001162164">
    <property type="component" value="Unassembled WGS sequence"/>
</dbReference>
<evidence type="ECO:0000256" key="4">
    <source>
        <dbReference type="ARBA" id="ARBA00022692"/>
    </source>
</evidence>
<dbReference type="PANTHER" id="PTHR15099:SF2">
    <property type="entry name" value="TRANSMEMBRANE PROTEIN 11, MITOCHONDRIAL"/>
    <property type="match status" value="1"/>
</dbReference>
<proteinExistence type="inferred from homology"/>
<evidence type="ECO:0000313" key="9">
    <source>
        <dbReference type="EMBL" id="KAJ8969358.1"/>
    </source>
</evidence>
<organism evidence="9 10">
    <name type="scientific">Molorchus minor</name>
    <dbReference type="NCBI Taxonomy" id="1323400"/>
    <lineage>
        <taxon>Eukaryota</taxon>
        <taxon>Metazoa</taxon>
        <taxon>Ecdysozoa</taxon>
        <taxon>Arthropoda</taxon>
        <taxon>Hexapoda</taxon>
        <taxon>Insecta</taxon>
        <taxon>Pterygota</taxon>
        <taxon>Neoptera</taxon>
        <taxon>Endopterygota</taxon>
        <taxon>Coleoptera</taxon>
        <taxon>Polyphaga</taxon>
        <taxon>Cucujiformia</taxon>
        <taxon>Chrysomeloidea</taxon>
        <taxon>Cerambycidae</taxon>
        <taxon>Lamiinae</taxon>
        <taxon>Monochamini</taxon>
        <taxon>Molorchus</taxon>
    </lineage>
</organism>
<reference evidence="9" key="1">
    <citation type="journal article" date="2023" name="Insect Mol. Biol.">
        <title>Genome sequencing provides insights into the evolution of gene families encoding plant cell wall-degrading enzymes in longhorned beetles.</title>
        <authorList>
            <person name="Shin N.R."/>
            <person name="Okamura Y."/>
            <person name="Kirsch R."/>
            <person name="Pauchet Y."/>
        </authorList>
    </citation>
    <scope>NUCLEOTIDE SEQUENCE</scope>
    <source>
        <strain evidence="9">MMC_N1</strain>
    </source>
</reference>
<keyword evidence="5" id="KW-0999">Mitochondrion inner membrane</keyword>
<evidence type="ECO:0000256" key="8">
    <source>
        <dbReference type="ARBA" id="ARBA00023136"/>
    </source>
</evidence>
<keyword evidence="10" id="KW-1185">Reference proteome</keyword>
<comment type="caution">
    <text evidence="9">The sequence shown here is derived from an EMBL/GenBank/DDBJ whole genome shotgun (WGS) entry which is preliminary data.</text>
</comment>
<dbReference type="InterPro" id="IPR026120">
    <property type="entry name" value="TMEM11"/>
</dbReference>
<gene>
    <name evidence="9" type="ORF">NQ317_016143</name>
</gene>